<comment type="caution">
    <text evidence="3">The sequence shown here is derived from an EMBL/GenBank/DDBJ whole genome shotgun (WGS) entry which is preliminary data.</text>
</comment>
<dbReference type="SUPFAM" id="SSF52833">
    <property type="entry name" value="Thioredoxin-like"/>
    <property type="match status" value="1"/>
</dbReference>
<dbReference type="SFLD" id="SFLDG01148">
    <property type="entry name" value="Xi_(cytGST)"/>
    <property type="match status" value="1"/>
</dbReference>
<dbReference type="FunFam" id="1.20.1050.10:FF:000045">
    <property type="entry name" value="Glutathione S-transferase family protein"/>
    <property type="match status" value="1"/>
</dbReference>
<dbReference type="Gene3D" id="1.20.1050.10">
    <property type="match status" value="1"/>
</dbReference>
<reference evidence="3" key="1">
    <citation type="submission" date="2017-07" db="EMBL/GenBank/DDBJ databases">
        <title>Taro Niue Genome Assembly and Annotation.</title>
        <authorList>
            <person name="Atibalentja N."/>
            <person name="Keating K."/>
            <person name="Fields C.J."/>
        </authorList>
    </citation>
    <scope>NUCLEOTIDE SEQUENCE</scope>
    <source>
        <strain evidence="3">Niue_2</strain>
        <tissue evidence="3">Leaf</tissue>
    </source>
</reference>
<dbReference type="Pfam" id="PF13409">
    <property type="entry name" value="GST_N_2"/>
    <property type="match status" value="1"/>
</dbReference>
<dbReference type="CDD" id="cd03190">
    <property type="entry name" value="GST_C_Omega_like"/>
    <property type="match status" value="1"/>
</dbReference>
<dbReference type="Proteomes" id="UP000652761">
    <property type="component" value="Unassembled WGS sequence"/>
</dbReference>
<dbReference type="InterPro" id="IPR010987">
    <property type="entry name" value="Glutathione-S-Trfase_C-like"/>
</dbReference>
<dbReference type="SFLD" id="SFLDG01206">
    <property type="entry name" value="Xi.1"/>
    <property type="match status" value="1"/>
</dbReference>
<gene>
    <name evidence="3" type="ORF">Taro_028283</name>
</gene>
<dbReference type="Pfam" id="PF13410">
    <property type="entry name" value="GST_C_2"/>
    <property type="match status" value="1"/>
</dbReference>
<sequence>MAVVGLLPSAPAITPRRNSHGATHHRRRRRGAPRMSTAPPDLLTAAARLLWGRSLPPQPLVAAARTAWSAAWHLMMRQLAPSSGSSGSYSRPASAFPTVPQHYHLLPPQSLHLHLYVGLPCPWAHRTLIVRALRSLETLITVSVASPGADGSWEFAVGWGEAGGGDLVPGLNRANEGRTLREVYGMRRGGYDGRCTVPMLWDAEKGEVACNESYGIMEFLNSVPGGGPDLAPPHLRGRIEVWNRIIYPNVNNGVYRCGFAQSQEAYDAAAAELFGTLEVLEAHLGTSRYLCGDALTLADVCLFTTLIRFDLVYNILFKCTKKKLVEYPNLCGYTRDIYQIPKVAATCNFDAIMDGYYKILFPLNPSNIRPFITMLLSKMRALCLDVSSWLSSLKLKIATERIEQSSNGQHRRCTSDTYICCQFCKKFTNHSLTSLYLSCKSNLTYNYLDHSMVEVAWLF</sequence>
<dbReference type="GO" id="GO:0004364">
    <property type="term" value="F:glutathione transferase activity"/>
    <property type="evidence" value="ECO:0007669"/>
    <property type="project" value="InterPro"/>
</dbReference>
<proteinExistence type="predicted"/>
<accession>A0A843VAV7</accession>
<feature type="region of interest" description="Disordered" evidence="1">
    <location>
        <begin position="1"/>
        <end position="39"/>
    </location>
</feature>
<dbReference type="GO" id="GO:0005737">
    <property type="term" value="C:cytoplasm"/>
    <property type="evidence" value="ECO:0007669"/>
    <property type="project" value="TreeGrafter"/>
</dbReference>
<dbReference type="PROSITE" id="PS50405">
    <property type="entry name" value="GST_CTER"/>
    <property type="match status" value="1"/>
</dbReference>
<organism evidence="3 4">
    <name type="scientific">Colocasia esculenta</name>
    <name type="common">Wild taro</name>
    <name type="synonym">Arum esculentum</name>
    <dbReference type="NCBI Taxonomy" id="4460"/>
    <lineage>
        <taxon>Eukaryota</taxon>
        <taxon>Viridiplantae</taxon>
        <taxon>Streptophyta</taxon>
        <taxon>Embryophyta</taxon>
        <taxon>Tracheophyta</taxon>
        <taxon>Spermatophyta</taxon>
        <taxon>Magnoliopsida</taxon>
        <taxon>Liliopsida</taxon>
        <taxon>Araceae</taxon>
        <taxon>Aroideae</taxon>
        <taxon>Colocasieae</taxon>
        <taxon>Colocasia</taxon>
    </lineage>
</organism>
<evidence type="ECO:0000313" key="3">
    <source>
        <dbReference type="EMBL" id="MQL95622.1"/>
    </source>
</evidence>
<feature type="domain" description="GST C-terminal" evidence="2">
    <location>
        <begin position="232"/>
        <end position="366"/>
    </location>
</feature>
<evidence type="ECO:0000313" key="4">
    <source>
        <dbReference type="Proteomes" id="UP000652761"/>
    </source>
</evidence>
<keyword evidence="4" id="KW-1185">Reference proteome</keyword>
<dbReference type="InterPro" id="IPR047047">
    <property type="entry name" value="GST_Omega-like_C"/>
</dbReference>
<dbReference type="InterPro" id="IPR016639">
    <property type="entry name" value="GST_Omega/GSH"/>
</dbReference>
<feature type="compositionally biased region" description="Basic residues" evidence="1">
    <location>
        <begin position="17"/>
        <end position="32"/>
    </location>
</feature>
<dbReference type="InterPro" id="IPR036282">
    <property type="entry name" value="Glutathione-S-Trfase_C_sf"/>
</dbReference>
<protein>
    <recommendedName>
        <fullName evidence="2">GST C-terminal domain-containing protein</fullName>
    </recommendedName>
</protein>
<dbReference type="InterPro" id="IPR004045">
    <property type="entry name" value="Glutathione_S-Trfase_N"/>
</dbReference>
<dbReference type="SFLD" id="SFLDS00019">
    <property type="entry name" value="Glutathione_Transferase_(cytos"/>
    <property type="match status" value="1"/>
</dbReference>
<dbReference type="OrthoDB" id="2309723at2759"/>
<dbReference type="SUPFAM" id="SSF47616">
    <property type="entry name" value="GST C-terminal domain-like"/>
    <property type="match status" value="1"/>
</dbReference>
<dbReference type="EMBL" id="NMUH01001812">
    <property type="protein sequence ID" value="MQL95622.1"/>
    <property type="molecule type" value="Genomic_DNA"/>
</dbReference>
<dbReference type="PANTHER" id="PTHR32419">
    <property type="entry name" value="GLUTATHIONYL-HYDROQUINONE REDUCTASE"/>
    <property type="match status" value="1"/>
</dbReference>
<dbReference type="InterPro" id="IPR040079">
    <property type="entry name" value="Glutathione_S-Trfase"/>
</dbReference>
<evidence type="ECO:0000256" key="1">
    <source>
        <dbReference type="SAM" id="MobiDB-lite"/>
    </source>
</evidence>
<name>A0A843VAV7_COLES</name>
<dbReference type="Gene3D" id="3.40.30.10">
    <property type="entry name" value="Glutaredoxin"/>
    <property type="match status" value="1"/>
</dbReference>
<dbReference type="InterPro" id="IPR036249">
    <property type="entry name" value="Thioredoxin-like_sf"/>
</dbReference>
<dbReference type="PANTHER" id="PTHR32419:SF31">
    <property type="entry name" value="OS02G0814800 PROTEIN"/>
    <property type="match status" value="1"/>
</dbReference>
<evidence type="ECO:0000259" key="2">
    <source>
        <dbReference type="PROSITE" id="PS50405"/>
    </source>
</evidence>
<dbReference type="AlphaFoldDB" id="A0A843VAV7"/>